<dbReference type="Gene3D" id="3.10.105.10">
    <property type="entry name" value="Dipeptide-binding Protein, Domain 3"/>
    <property type="match status" value="1"/>
</dbReference>
<dbReference type="RefSeq" id="WP_092504303.1">
    <property type="nucleotide sequence ID" value="NZ_LT629695.1"/>
</dbReference>
<dbReference type="GO" id="GO:1904680">
    <property type="term" value="F:peptide transmembrane transporter activity"/>
    <property type="evidence" value="ECO:0007669"/>
    <property type="project" value="TreeGrafter"/>
</dbReference>
<dbReference type="GO" id="GO:0015833">
    <property type="term" value="P:peptide transport"/>
    <property type="evidence" value="ECO:0007669"/>
    <property type="project" value="TreeGrafter"/>
</dbReference>
<accession>A0A1G8DV88</accession>
<dbReference type="PROSITE" id="PS51257">
    <property type="entry name" value="PROKAR_LIPOPROTEIN"/>
    <property type="match status" value="1"/>
</dbReference>
<dbReference type="PANTHER" id="PTHR30290">
    <property type="entry name" value="PERIPLASMIC BINDING COMPONENT OF ABC TRANSPORTER"/>
    <property type="match status" value="1"/>
</dbReference>
<name>A0A1G8DV88_9MICO</name>
<keyword evidence="1" id="KW-0732">Signal</keyword>
<dbReference type="InterPro" id="IPR030678">
    <property type="entry name" value="Peptide/Ni-bd"/>
</dbReference>
<dbReference type="Proteomes" id="UP000198822">
    <property type="component" value="Chromosome I"/>
</dbReference>
<dbReference type="EMBL" id="LT629695">
    <property type="protein sequence ID" value="SDH61525.1"/>
    <property type="molecule type" value="Genomic_DNA"/>
</dbReference>
<evidence type="ECO:0000259" key="2">
    <source>
        <dbReference type="Pfam" id="PF00496"/>
    </source>
</evidence>
<dbReference type="PIRSF" id="PIRSF002741">
    <property type="entry name" value="MppA"/>
    <property type="match status" value="1"/>
</dbReference>
<reference evidence="4" key="1">
    <citation type="submission" date="2016-10" db="EMBL/GenBank/DDBJ databases">
        <authorList>
            <person name="Varghese N."/>
            <person name="Submissions S."/>
        </authorList>
    </citation>
    <scope>NUCLEOTIDE SEQUENCE [LARGE SCALE GENOMIC DNA]</scope>
    <source>
        <strain evidence="4">DSM 22002</strain>
    </source>
</reference>
<sequence>MKSTALKAGAVGVAATLALAGCGGGGGGGGAADPSGATLSIGMTNDVMDWDPGQAHVGHLLQPYQAAYDTLILREPDGEYSPMLATEWEYDDTNTVLTMSLRDDVTFSDGEQFDADAVVANLEHFQADNGRQAAQLRSFAGAEAIDATTVEITLTQADPAFEYFLSQAAGLMGSPAALDGDEIGAVPVGSGPYVMDTAATQAGSQYVFTPREDYWNPDLQLFSSITFRPLVDVTARVNALASGQVDATIVNAPSVAQLEGSGFTLVAQPVDWSGLLLFDRDGSMVPALGDVRVRQAINYAVDRQTLLDAVQLGYGETTAQPFGPTTGAFDEELEDAYPYDPERARELLAEAGYSSGVTIQVPSVGQFESYIAALRQQLGDVGITLEPVPIPDQELVTEISSGDYPVGLFQMFQGEPWVAIQQIISTDALYNSRDSMTPELQALIDAVQAAPTPEESDAAAQEVNRYVVENAWFVPVFRPDQLYFVDADITVEPQIQMAVPSIYNFAPAS</sequence>
<dbReference type="STRING" id="399736.SAMN04489720_1788"/>
<dbReference type="GO" id="GO:0042597">
    <property type="term" value="C:periplasmic space"/>
    <property type="evidence" value="ECO:0007669"/>
    <property type="project" value="UniProtKB-ARBA"/>
</dbReference>
<feature type="domain" description="Solute-binding protein family 5" evidence="2">
    <location>
        <begin position="79"/>
        <end position="414"/>
    </location>
</feature>
<keyword evidence="4" id="KW-1185">Reference proteome</keyword>
<evidence type="ECO:0000313" key="3">
    <source>
        <dbReference type="EMBL" id="SDH61525.1"/>
    </source>
</evidence>
<dbReference type="SUPFAM" id="SSF53850">
    <property type="entry name" value="Periplasmic binding protein-like II"/>
    <property type="match status" value="1"/>
</dbReference>
<evidence type="ECO:0000256" key="1">
    <source>
        <dbReference type="SAM" id="SignalP"/>
    </source>
</evidence>
<proteinExistence type="predicted"/>
<protein>
    <submittedName>
        <fullName evidence="3">Peptide/nickel transport system substrate-binding protein</fullName>
    </submittedName>
</protein>
<dbReference type="AlphaFoldDB" id="A0A1G8DV88"/>
<dbReference type="PANTHER" id="PTHR30290:SF83">
    <property type="entry name" value="ABC TRANSPORTER SUBSTRATE-BINDING PROTEIN"/>
    <property type="match status" value="1"/>
</dbReference>
<evidence type="ECO:0000313" key="4">
    <source>
        <dbReference type="Proteomes" id="UP000198822"/>
    </source>
</evidence>
<dbReference type="InterPro" id="IPR039424">
    <property type="entry name" value="SBP_5"/>
</dbReference>
<dbReference type="Gene3D" id="3.40.190.10">
    <property type="entry name" value="Periplasmic binding protein-like II"/>
    <property type="match status" value="1"/>
</dbReference>
<feature type="chain" id="PRO_5039376971" evidence="1">
    <location>
        <begin position="21"/>
        <end position="509"/>
    </location>
</feature>
<gene>
    <name evidence="3" type="ORF">SAMN04489720_1788</name>
</gene>
<dbReference type="GO" id="GO:0043190">
    <property type="term" value="C:ATP-binding cassette (ABC) transporter complex"/>
    <property type="evidence" value="ECO:0007669"/>
    <property type="project" value="InterPro"/>
</dbReference>
<dbReference type="OrthoDB" id="9803988at2"/>
<dbReference type="Pfam" id="PF00496">
    <property type="entry name" value="SBP_bac_5"/>
    <property type="match status" value="1"/>
</dbReference>
<feature type="signal peptide" evidence="1">
    <location>
        <begin position="1"/>
        <end position="20"/>
    </location>
</feature>
<dbReference type="InterPro" id="IPR000914">
    <property type="entry name" value="SBP_5_dom"/>
</dbReference>
<organism evidence="3 4">
    <name type="scientific">Agrococcus jejuensis</name>
    <dbReference type="NCBI Taxonomy" id="399736"/>
    <lineage>
        <taxon>Bacteria</taxon>
        <taxon>Bacillati</taxon>
        <taxon>Actinomycetota</taxon>
        <taxon>Actinomycetes</taxon>
        <taxon>Micrococcales</taxon>
        <taxon>Microbacteriaceae</taxon>
        <taxon>Agrococcus</taxon>
    </lineage>
</organism>